<keyword evidence="6" id="KW-0732">Signal</keyword>
<dbReference type="InterPro" id="IPR005300">
    <property type="entry name" value="MltA_B"/>
</dbReference>
<comment type="catalytic activity">
    <reaction evidence="1">
        <text>Exolytic cleavage of the (1-&gt;4)-beta-glycosidic linkage between N-acetylmuramic acid (MurNAc) and N-acetylglucosamine (GlcNAc) residues in peptidoglycan, from either the reducing or the non-reducing ends of the peptidoglycan chains, with concomitant formation of a 1,6-anhydrobond in the MurNAc residue.</text>
        <dbReference type="EC" id="4.2.2.n1"/>
    </reaction>
</comment>
<dbReference type="RefSeq" id="WP_380859088.1">
    <property type="nucleotide sequence ID" value="NZ_JBHRXV010000004.1"/>
</dbReference>
<proteinExistence type="predicted"/>
<dbReference type="Pfam" id="PF06725">
    <property type="entry name" value="3D"/>
    <property type="match status" value="1"/>
</dbReference>
<dbReference type="Gene3D" id="2.40.40.10">
    <property type="entry name" value="RlpA-like domain"/>
    <property type="match status" value="1"/>
</dbReference>
<dbReference type="Gene3D" id="2.40.240.50">
    <property type="entry name" value="Barwin-like endoglucanases"/>
    <property type="match status" value="1"/>
</dbReference>
<dbReference type="PROSITE" id="PS51257">
    <property type="entry name" value="PROKAR_LIPOPROTEIN"/>
    <property type="match status" value="1"/>
</dbReference>
<evidence type="ECO:0000313" key="8">
    <source>
        <dbReference type="EMBL" id="MFC3712364.1"/>
    </source>
</evidence>
<feature type="signal peptide" evidence="6">
    <location>
        <begin position="1"/>
        <end position="20"/>
    </location>
</feature>
<dbReference type="Pfam" id="PF03562">
    <property type="entry name" value="MltA"/>
    <property type="match status" value="1"/>
</dbReference>
<feature type="domain" description="Lytic transglycosylase MltA" evidence="7">
    <location>
        <begin position="139"/>
        <end position="296"/>
    </location>
</feature>
<evidence type="ECO:0000313" key="9">
    <source>
        <dbReference type="Proteomes" id="UP001595615"/>
    </source>
</evidence>
<evidence type="ECO:0000256" key="4">
    <source>
        <dbReference type="ARBA" id="ARBA00023316"/>
    </source>
</evidence>
<dbReference type="PANTHER" id="PTHR30124">
    <property type="entry name" value="MEMBRANE-BOUND LYTIC MUREIN TRANSGLYCOSYLASE A"/>
    <property type="match status" value="1"/>
</dbReference>
<evidence type="ECO:0000256" key="3">
    <source>
        <dbReference type="ARBA" id="ARBA00023239"/>
    </source>
</evidence>
<keyword evidence="3" id="KW-0456">Lyase</keyword>
<evidence type="ECO:0000259" key="7">
    <source>
        <dbReference type="SMART" id="SM00925"/>
    </source>
</evidence>
<organism evidence="8 9">
    <name type="scientific">Sphingoaurantiacus capsulatus</name>
    <dbReference type="NCBI Taxonomy" id="1771310"/>
    <lineage>
        <taxon>Bacteria</taxon>
        <taxon>Pseudomonadati</taxon>
        <taxon>Pseudomonadota</taxon>
        <taxon>Alphaproteobacteria</taxon>
        <taxon>Sphingomonadales</taxon>
        <taxon>Sphingosinicellaceae</taxon>
        <taxon>Sphingoaurantiacus</taxon>
    </lineage>
</organism>
<gene>
    <name evidence="8" type="ORF">ACFOMD_07275</name>
</gene>
<dbReference type="PIRSF" id="PIRSF019422">
    <property type="entry name" value="MltA"/>
    <property type="match status" value="1"/>
</dbReference>
<dbReference type="InterPro" id="IPR026044">
    <property type="entry name" value="MltA"/>
</dbReference>
<evidence type="ECO:0000256" key="2">
    <source>
        <dbReference type="ARBA" id="ARBA00012587"/>
    </source>
</evidence>
<protein>
    <recommendedName>
        <fullName evidence="2">peptidoglycan lytic exotransglycosylase</fullName>
        <ecNumber evidence="2">4.2.2.n1</ecNumber>
    </recommendedName>
    <alternativeName>
        <fullName evidence="5">Murein hydrolase A</fullName>
    </alternativeName>
</protein>
<dbReference type="InterPro" id="IPR010611">
    <property type="entry name" value="3D_dom"/>
</dbReference>
<name>A0ABV7XCM5_9SPHN</name>
<dbReference type="EMBL" id="JBHRXV010000004">
    <property type="protein sequence ID" value="MFC3712364.1"/>
    <property type="molecule type" value="Genomic_DNA"/>
</dbReference>
<dbReference type="InterPro" id="IPR036908">
    <property type="entry name" value="RlpA-like_sf"/>
</dbReference>
<evidence type="ECO:0000256" key="6">
    <source>
        <dbReference type="SAM" id="SignalP"/>
    </source>
</evidence>
<dbReference type="CDD" id="cd14668">
    <property type="entry name" value="mlta_B"/>
    <property type="match status" value="1"/>
</dbReference>
<dbReference type="EC" id="4.2.2.n1" evidence="2"/>
<evidence type="ECO:0000256" key="5">
    <source>
        <dbReference type="ARBA" id="ARBA00030918"/>
    </source>
</evidence>
<accession>A0ABV7XCM5</accession>
<comment type="caution">
    <text evidence="8">The sequence shown here is derived from an EMBL/GenBank/DDBJ whole genome shotgun (WGS) entry which is preliminary data.</text>
</comment>
<dbReference type="CDD" id="cd14485">
    <property type="entry name" value="mltA_like_LT_A"/>
    <property type="match status" value="1"/>
</dbReference>
<evidence type="ECO:0000256" key="1">
    <source>
        <dbReference type="ARBA" id="ARBA00001420"/>
    </source>
</evidence>
<dbReference type="Proteomes" id="UP001595615">
    <property type="component" value="Unassembled WGS sequence"/>
</dbReference>
<keyword evidence="9" id="KW-1185">Reference proteome</keyword>
<reference evidence="9" key="1">
    <citation type="journal article" date="2019" name="Int. J. Syst. Evol. Microbiol.">
        <title>The Global Catalogue of Microorganisms (GCM) 10K type strain sequencing project: providing services to taxonomists for standard genome sequencing and annotation.</title>
        <authorList>
            <consortium name="The Broad Institute Genomics Platform"/>
            <consortium name="The Broad Institute Genome Sequencing Center for Infectious Disease"/>
            <person name="Wu L."/>
            <person name="Ma J."/>
        </authorList>
    </citation>
    <scope>NUCLEOTIDE SEQUENCE [LARGE SCALE GENOMIC DNA]</scope>
    <source>
        <strain evidence="9">KCTC 42644</strain>
    </source>
</reference>
<sequence>MYRFLTLASLAVLAACSAPRVDTPAVPVPPPAVTPAPTPAPPAPIETALQAGVSAAPALAGQLGWAQSDPKPALEAFKKSCRALMRRTDATGLTKSGDWDAVCATAATATDARAFFETQFTPVSIGGGTGLNTGYFEPEILGSRTPGPGYAVPVYKRPSDLIEVDLGLFTDSLKGRRIRGRVEGDAMVPYYDRAAIEDGALSGKGLEIGYAADTYELFFLHIQGSGRLKLPDGSVMRIGYDGQNGREYVGIGQRLRQMNALGPGQASMDGIINWMKANPEGGRTLMRENKSYIFFKILTGDGPLGALNMALTPEYSVAADPKFVPLGAPLWLDSSIPEPKAPTGYTMTPFRRLMIAQDTGGAIKGANRLDLFWGPGDRARKVAGGLSSQGRTVLLLPKAVADRLLAGAAATPRR</sequence>
<dbReference type="SMART" id="SM00925">
    <property type="entry name" value="MltA"/>
    <property type="match status" value="1"/>
</dbReference>
<feature type="chain" id="PRO_5046123729" description="peptidoglycan lytic exotransglycosylase" evidence="6">
    <location>
        <begin position="21"/>
        <end position="414"/>
    </location>
</feature>
<dbReference type="SUPFAM" id="SSF50685">
    <property type="entry name" value="Barwin-like endoglucanases"/>
    <property type="match status" value="1"/>
</dbReference>
<keyword evidence="4" id="KW-0961">Cell wall biogenesis/degradation</keyword>
<dbReference type="PANTHER" id="PTHR30124:SF0">
    <property type="entry name" value="MEMBRANE-BOUND LYTIC MUREIN TRANSGLYCOSYLASE A"/>
    <property type="match status" value="1"/>
</dbReference>